<dbReference type="SUPFAM" id="SSF63446">
    <property type="entry name" value="Type I dockerin domain"/>
    <property type="match status" value="1"/>
</dbReference>
<protein>
    <submittedName>
        <fullName evidence="1">Dockerin type I repeat protein</fullName>
    </submittedName>
</protein>
<proteinExistence type="predicted"/>
<dbReference type="GO" id="GO:0000272">
    <property type="term" value="P:polysaccharide catabolic process"/>
    <property type="evidence" value="ECO:0007669"/>
    <property type="project" value="InterPro"/>
</dbReference>
<name>A0A5B1CF83_9BACT</name>
<reference evidence="1 2" key="1">
    <citation type="submission" date="2019-08" db="EMBL/GenBank/DDBJ databases">
        <title>Deep-cultivation of Planctomycetes and their phenomic and genomic characterization uncovers novel biology.</title>
        <authorList>
            <person name="Wiegand S."/>
            <person name="Jogler M."/>
            <person name="Boedeker C."/>
            <person name="Pinto D."/>
            <person name="Vollmers J."/>
            <person name="Rivas-Marin E."/>
            <person name="Kohn T."/>
            <person name="Peeters S.H."/>
            <person name="Heuer A."/>
            <person name="Rast P."/>
            <person name="Oberbeckmann S."/>
            <person name="Bunk B."/>
            <person name="Jeske O."/>
            <person name="Meyerdierks A."/>
            <person name="Storesund J.E."/>
            <person name="Kallscheuer N."/>
            <person name="Luecker S."/>
            <person name="Lage O.M."/>
            <person name="Pohl T."/>
            <person name="Merkel B.J."/>
            <person name="Hornburger P."/>
            <person name="Mueller R.-W."/>
            <person name="Bruemmer F."/>
            <person name="Labrenz M."/>
            <person name="Spormann A.M."/>
            <person name="Op Den Camp H."/>
            <person name="Overmann J."/>
            <person name="Amann R."/>
            <person name="Jetten M.S.M."/>
            <person name="Mascher T."/>
            <person name="Medema M.H."/>
            <person name="Devos D.P."/>
            <person name="Kaster A.-K."/>
            <person name="Ovreas L."/>
            <person name="Rohde M."/>
            <person name="Galperin M.Y."/>
            <person name="Jogler C."/>
        </authorList>
    </citation>
    <scope>NUCLEOTIDE SEQUENCE [LARGE SCALE GENOMIC DNA]</scope>
    <source>
        <strain evidence="1 2">LF1</strain>
    </source>
</reference>
<dbReference type="InterPro" id="IPR036439">
    <property type="entry name" value="Dockerin_dom_sf"/>
</dbReference>
<dbReference type="SUPFAM" id="SSF141072">
    <property type="entry name" value="CalX-like"/>
    <property type="match status" value="1"/>
</dbReference>
<dbReference type="InterPro" id="IPR002105">
    <property type="entry name" value="Dockerin_1_rpt"/>
</dbReference>
<evidence type="ECO:0000313" key="2">
    <source>
        <dbReference type="Proteomes" id="UP000322699"/>
    </source>
</evidence>
<dbReference type="EMBL" id="VRLW01000001">
    <property type="protein sequence ID" value="KAA1258555.1"/>
    <property type="molecule type" value="Genomic_DNA"/>
</dbReference>
<evidence type="ECO:0000313" key="1">
    <source>
        <dbReference type="EMBL" id="KAA1258555.1"/>
    </source>
</evidence>
<dbReference type="Proteomes" id="UP000322699">
    <property type="component" value="Unassembled WGS sequence"/>
</dbReference>
<dbReference type="InterPro" id="IPR038081">
    <property type="entry name" value="CalX-like_sf"/>
</dbReference>
<dbReference type="RefSeq" id="WP_068257898.1">
    <property type="nucleotide sequence ID" value="NZ_LWSK01000001.1"/>
</dbReference>
<dbReference type="AlphaFoldDB" id="A0A5B1CF83"/>
<comment type="caution">
    <text evidence="1">The sequence shown here is derived from an EMBL/GenBank/DDBJ whole genome shotgun (WGS) entry which is preliminary data.</text>
</comment>
<gene>
    <name evidence="1" type="ORF">LF1_10750</name>
</gene>
<sequence length="588" mass="63049">MKTSTIRRRLSVESLEHRRLLAALKFEPVDSLPTIDEDGERIVLVSPGQTFDVTLELIETERLVLGFQANLSNSDASLQLSNYRRGGNFNDLTDDIFDPSSGDFYVVGGSFNDRGAPPAILLGTFTVMVPTDAGDHLLTANRVSDPNNQITDVIATDGGSLSITDFGDLTIRVIETNDVPNLNLFAATSSLLEGDMGGTQFQFDVTRDVVTSGEAVVNYVVEPVGPLTVSPEDFVGGILPNGQVVFADGDTIQSFFIEVRSDLDFEPDEIFQVKLSSVDGDVAIISSVATALIQNDDSVDLTSTILVPQQIVGPFLVSSSPPVQPLPSAVIFEVDAATQLTIRASGSQVITSPVLIVDQQGKLVSSSNGVITSGLLSEGISYAVIFPSSEIDQNYAITVSQVNTEFSFGGSVNFLQPSDTNGDGRVTAIDALQIVNFLSSQASMIPLGQFLDVNRNGEITALDALLVINEIQNAAVGSTRTLEAEIAPTQLQANPNLFQVDKLEPASVAFADLIKDESLLIEFGGPDYETQRLAKFSIMTPERVGVEMLKKQSNSKLVVDLVMASWKLDREDLRENSFALHFGGGSVA</sequence>
<dbReference type="OrthoDB" id="8198236at2"/>
<organism evidence="1 2">
    <name type="scientific">Rubripirellula obstinata</name>
    <dbReference type="NCBI Taxonomy" id="406547"/>
    <lineage>
        <taxon>Bacteria</taxon>
        <taxon>Pseudomonadati</taxon>
        <taxon>Planctomycetota</taxon>
        <taxon>Planctomycetia</taxon>
        <taxon>Pirellulales</taxon>
        <taxon>Pirellulaceae</taxon>
        <taxon>Rubripirellula</taxon>
    </lineage>
</organism>
<keyword evidence="2" id="KW-1185">Reference proteome</keyword>
<accession>A0A5B1CF83</accession>
<dbReference type="GO" id="GO:0004553">
    <property type="term" value="F:hydrolase activity, hydrolyzing O-glycosyl compounds"/>
    <property type="evidence" value="ECO:0007669"/>
    <property type="project" value="InterPro"/>
</dbReference>
<dbReference type="Pfam" id="PF00404">
    <property type="entry name" value="Dockerin_1"/>
    <property type="match status" value="1"/>
</dbReference>
<dbReference type="Gene3D" id="2.60.40.2030">
    <property type="match status" value="1"/>
</dbReference>
<dbReference type="Gene3D" id="1.10.1330.10">
    <property type="entry name" value="Dockerin domain"/>
    <property type="match status" value="1"/>
</dbReference>
<dbReference type="CDD" id="cd14256">
    <property type="entry name" value="Dockerin_I"/>
    <property type="match status" value="1"/>
</dbReference>